<dbReference type="Proteomes" id="UP000587462">
    <property type="component" value="Unassembled WGS sequence"/>
</dbReference>
<evidence type="ECO:0000256" key="1">
    <source>
        <dbReference type="ARBA" id="ARBA00023012"/>
    </source>
</evidence>
<dbReference type="InterPro" id="IPR011990">
    <property type="entry name" value="TPR-like_helical_dom_sf"/>
</dbReference>
<keyword evidence="2" id="KW-0805">Transcription regulation</keyword>
<dbReference type="GO" id="GO:0003677">
    <property type="term" value="F:DNA binding"/>
    <property type="evidence" value="ECO:0007669"/>
    <property type="project" value="TreeGrafter"/>
</dbReference>
<evidence type="ECO:0000313" key="6">
    <source>
        <dbReference type="Proteomes" id="UP000587462"/>
    </source>
</evidence>
<dbReference type="SUPFAM" id="SSF48452">
    <property type="entry name" value="TPR-like"/>
    <property type="match status" value="2"/>
</dbReference>
<dbReference type="GO" id="GO:0000160">
    <property type="term" value="P:phosphorelay signal transduction system"/>
    <property type="evidence" value="ECO:0007669"/>
    <property type="project" value="UniProtKB-KW"/>
</dbReference>
<dbReference type="InterPro" id="IPR036388">
    <property type="entry name" value="WH-like_DNA-bd_sf"/>
</dbReference>
<dbReference type="PANTHER" id="PTHR35807">
    <property type="entry name" value="TRANSCRIPTIONAL REGULATOR REDD-RELATED"/>
    <property type="match status" value="1"/>
</dbReference>
<gene>
    <name evidence="5" type="ORF">HG542_05065</name>
</gene>
<dbReference type="AlphaFoldDB" id="A0A7Y7E654"/>
<dbReference type="InterPro" id="IPR005158">
    <property type="entry name" value="BTAD"/>
</dbReference>
<organism evidence="5 6">
    <name type="scientific">Streptomyces morookaense</name>
    <name type="common">Streptoverticillium morookaense</name>
    <dbReference type="NCBI Taxonomy" id="1970"/>
    <lineage>
        <taxon>Bacteria</taxon>
        <taxon>Bacillati</taxon>
        <taxon>Actinomycetota</taxon>
        <taxon>Actinomycetes</taxon>
        <taxon>Kitasatosporales</taxon>
        <taxon>Streptomycetaceae</taxon>
        <taxon>Streptomyces</taxon>
    </lineage>
</organism>
<proteinExistence type="predicted"/>
<keyword evidence="6" id="KW-1185">Reference proteome</keyword>
<dbReference type="CDD" id="cd15831">
    <property type="entry name" value="BTAD"/>
    <property type="match status" value="1"/>
</dbReference>
<dbReference type="EMBL" id="JABBXF010000008">
    <property type="protein sequence ID" value="NVK77026.1"/>
    <property type="molecule type" value="Genomic_DNA"/>
</dbReference>
<sequence>MLVLADGREVSAAELAAALWDGRPPASARTRTALHVLALRAAFRAAGHHGPVVLGGPEGYRIPAGTVRADVGTFDALVTAARDAAGTGAFDEAGRLYRSALDLWHGPAPAGAGRLWARHLEVCAAWSGAELEAGRHRQLVPALTAAVRDHPLHEQLRHNLMLAQHRSGRHADAAEEFRVWRRRCTAELGREPGPAVRALYYTVLREAPPAPRRTGPGPAVRARVAAAQLPPDVVAFTGRAAELRSLDTLLTGSSRAAVVTGPAGSGKSGLAVHWAHRSAPAFPDGVLSADLAAYDEGPAAAHALMGRFLRALGTPVPEDPAERAACYRATLARRRVLVLLDNAPDPAWMLPFLLDGGPGRVLVTSRRQADHRAVARGAVLVGLGALPASEAAALVGRIAGEERCAAEQEAVRRLCALCDGLPLALRIAAGRLAARPEWSVGLLAGRLADERRRLDELSLGGLDLRTGFGRSYHRLPAEAARAYRTLALLDTPDVTAWAAGVLLGVPAAAAEDLLERLAAENLLMDTGTERYRLPGLLRLYARERAETEDAAHDRQEARDRAGALLFGTRGGERREAVRALCRLAGAHAAQERFARAAAVYRQVLRLAREQHDPAGEAAALLGLGELAAADGHFGEADRRLRAALAASAKADDLALTARAHLALGRQCRTLHRPALAGRHLDAALRAYRALGSLPGELAASEELALLDTEPSLNLVPRQAVR</sequence>
<evidence type="ECO:0000256" key="2">
    <source>
        <dbReference type="ARBA" id="ARBA00023015"/>
    </source>
</evidence>
<evidence type="ECO:0000256" key="3">
    <source>
        <dbReference type="ARBA" id="ARBA00023163"/>
    </source>
</evidence>
<reference evidence="5 6" key="1">
    <citation type="submission" date="2020-04" db="EMBL/GenBank/DDBJ databases">
        <title>Draft Genome Sequence of Streptomyces morookaense DSM 40503, an 8-azaguanine-producing strain.</title>
        <authorList>
            <person name="Qi J."/>
            <person name="Gao J.-M."/>
        </authorList>
    </citation>
    <scope>NUCLEOTIDE SEQUENCE [LARGE SCALE GENOMIC DNA]</scope>
    <source>
        <strain evidence="5 6">DSM 40503</strain>
    </source>
</reference>
<keyword evidence="1" id="KW-0902">Two-component regulatory system</keyword>
<evidence type="ECO:0000259" key="4">
    <source>
        <dbReference type="SMART" id="SM01043"/>
    </source>
</evidence>
<dbReference type="PRINTS" id="PR00364">
    <property type="entry name" value="DISEASERSIST"/>
</dbReference>
<dbReference type="GO" id="GO:0006355">
    <property type="term" value="P:regulation of DNA-templated transcription"/>
    <property type="evidence" value="ECO:0007669"/>
    <property type="project" value="TreeGrafter"/>
</dbReference>
<dbReference type="InterPro" id="IPR051677">
    <property type="entry name" value="AfsR-DnrI-RedD_regulator"/>
</dbReference>
<dbReference type="SMART" id="SM01043">
    <property type="entry name" value="BTAD"/>
    <property type="match status" value="1"/>
</dbReference>
<dbReference type="InterPro" id="IPR027417">
    <property type="entry name" value="P-loop_NTPase"/>
</dbReference>
<protein>
    <submittedName>
        <fullName evidence="5">Transcriptional regulator</fullName>
    </submittedName>
</protein>
<dbReference type="SUPFAM" id="SSF52540">
    <property type="entry name" value="P-loop containing nucleoside triphosphate hydrolases"/>
    <property type="match status" value="1"/>
</dbReference>
<dbReference type="Gene3D" id="1.25.40.10">
    <property type="entry name" value="Tetratricopeptide repeat domain"/>
    <property type="match status" value="2"/>
</dbReference>
<comment type="caution">
    <text evidence="5">The sequence shown here is derived from an EMBL/GenBank/DDBJ whole genome shotgun (WGS) entry which is preliminary data.</text>
</comment>
<name>A0A7Y7E654_STRMO</name>
<keyword evidence="3" id="KW-0804">Transcription</keyword>
<accession>A0A7Y7E654</accession>
<feature type="domain" description="Bacterial transcriptional activator" evidence="4">
    <location>
        <begin position="69"/>
        <end position="204"/>
    </location>
</feature>
<evidence type="ECO:0000313" key="5">
    <source>
        <dbReference type="EMBL" id="NVK77026.1"/>
    </source>
</evidence>
<dbReference type="Gene3D" id="1.10.10.10">
    <property type="entry name" value="Winged helix-like DNA-binding domain superfamily/Winged helix DNA-binding domain"/>
    <property type="match status" value="1"/>
</dbReference>
<dbReference type="PANTHER" id="PTHR35807:SF1">
    <property type="entry name" value="TRANSCRIPTIONAL REGULATOR REDD"/>
    <property type="match status" value="1"/>
</dbReference>
<dbReference type="Pfam" id="PF03704">
    <property type="entry name" value="BTAD"/>
    <property type="match status" value="1"/>
</dbReference>